<dbReference type="Proteomes" id="UP000605846">
    <property type="component" value="Unassembled WGS sequence"/>
</dbReference>
<feature type="domain" description="CSC1/OSCA1-like 7TM region" evidence="4">
    <location>
        <begin position="3"/>
        <end position="121"/>
    </location>
</feature>
<evidence type="ECO:0000256" key="2">
    <source>
        <dbReference type="SAM" id="Phobius"/>
    </source>
</evidence>
<dbReference type="GO" id="GO:0005886">
    <property type="term" value="C:plasma membrane"/>
    <property type="evidence" value="ECO:0007669"/>
    <property type="project" value="TreeGrafter"/>
</dbReference>
<protein>
    <recommendedName>
        <fullName evidence="4">CSC1/OSCA1-like 7TM region domain-containing protein</fullName>
    </recommendedName>
</protein>
<feature type="region of interest" description="Disordered" evidence="1">
    <location>
        <begin position="353"/>
        <end position="445"/>
    </location>
</feature>
<feature type="transmembrane region" description="Helical" evidence="2">
    <location>
        <begin position="96"/>
        <end position="120"/>
    </location>
</feature>
<dbReference type="EMBL" id="JABAYA010000107">
    <property type="protein sequence ID" value="KAF7724943.1"/>
    <property type="molecule type" value="Genomic_DNA"/>
</dbReference>
<feature type="transmembrane region" description="Helical" evidence="2">
    <location>
        <begin position="48"/>
        <end position="75"/>
    </location>
</feature>
<sequence>MLLMPLNLLLLGELIVRGVGRLFCRTPRDYAENQSPSAFNYGMQFPQLLIVFVIVFEYSTISPIILPFGTLYFCITYVVYKYQLLYVYFRQYENSGALWTMAFPRIIAGMIVFQLTMAGLFVLKDFYTLGILCIPLIGLTVVFKFTMDAAFKENSDALPMQLLRDNVTQLPMHSSSDEKVMDDHQESKVKSRWKNAAANVLKQRTSSGNIDHTLARNPTKRKIALDEDDYEAMPDAYTDFRQPPITLNPGVLDTGLKRYGNPAFVGVLPQLWLPIKYTAPGEQQTRPAKLRTNHRENSGSHIALELAHLLRRAEEATKPLKQLQQSAIEGAKAASGASRSMFGWLLRRKRATPEQQLERTDVVGSQSDVSVSREHILGSDEEGETAHNSASSPDHSRDSFDDDEDSNELHHTYYHHPERRYSSTTVGMTGHSLSDVHPPGRANSS</sequence>
<keyword evidence="2" id="KW-1133">Transmembrane helix</keyword>
<reference evidence="5" key="1">
    <citation type="submission" date="2020-01" db="EMBL/GenBank/DDBJ databases">
        <title>Genome Sequencing of Three Apophysomyces-Like Fungal Strains Confirms a Novel Fungal Genus in the Mucoromycota with divergent Burkholderia-like Endosymbiotic Bacteria.</title>
        <authorList>
            <person name="Stajich J.E."/>
            <person name="Macias A.M."/>
            <person name="Carter-House D."/>
            <person name="Lovett B."/>
            <person name="Kasson L.R."/>
            <person name="Berry K."/>
            <person name="Grigoriev I."/>
            <person name="Chang Y."/>
            <person name="Spatafora J."/>
            <person name="Kasson M.T."/>
        </authorList>
    </citation>
    <scope>NUCLEOTIDE SEQUENCE</scope>
    <source>
        <strain evidence="5">NRRL A-21654</strain>
    </source>
</reference>
<evidence type="ECO:0000259" key="4">
    <source>
        <dbReference type="Pfam" id="PF02714"/>
    </source>
</evidence>
<keyword evidence="6" id="KW-1185">Reference proteome</keyword>
<keyword evidence="3" id="KW-0732">Signal</keyword>
<dbReference type="Pfam" id="PF02714">
    <property type="entry name" value="RSN1_7TM"/>
    <property type="match status" value="1"/>
</dbReference>
<evidence type="ECO:0000256" key="3">
    <source>
        <dbReference type="SAM" id="SignalP"/>
    </source>
</evidence>
<dbReference type="PANTHER" id="PTHR13018">
    <property type="entry name" value="PROBABLE MEMBRANE PROTEIN DUF221-RELATED"/>
    <property type="match status" value="1"/>
</dbReference>
<organism evidence="5 6">
    <name type="scientific">Apophysomyces ossiformis</name>
    <dbReference type="NCBI Taxonomy" id="679940"/>
    <lineage>
        <taxon>Eukaryota</taxon>
        <taxon>Fungi</taxon>
        <taxon>Fungi incertae sedis</taxon>
        <taxon>Mucoromycota</taxon>
        <taxon>Mucoromycotina</taxon>
        <taxon>Mucoromycetes</taxon>
        <taxon>Mucorales</taxon>
        <taxon>Mucorineae</taxon>
        <taxon>Mucoraceae</taxon>
        <taxon>Apophysomyces</taxon>
    </lineage>
</organism>
<feature type="chain" id="PRO_5034987628" description="CSC1/OSCA1-like 7TM region domain-containing protein" evidence="3">
    <location>
        <begin position="21"/>
        <end position="445"/>
    </location>
</feature>
<feature type="signal peptide" evidence="3">
    <location>
        <begin position="1"/>
        <end position="20"/>
    </location>
</feature>
<comment type="caution">
    <text evidence="5">The sequence shown here is derived from an EMBL/GenBank/DDBJ whole genome shotgun (WGS) entry which is preliminary data.</text>
</comment>
<name>A0A8H7BKQ7_9FUNG</name>
<evidence type="ECO:0000313" key="6">
    <source>
        <dbReference type="Proteomes" id="UP000605846"/>
    </source>
</evidence>
<feature type="compositionally biased region" description="Basic and acidic residues" evidence="1">
    <location>
        <begin position="407"/>
        <end position="421"/>
    </location>
</feature>
<keyword evidence="2" id="KW-0812">Transmembrane</keyword>
<evidence type="ECO:0000256" key="1">
    <source>
        <dbReference type="SAM" id="MobiDB-lite"/>
    </source>
</evidence>
<dbReference type="GO" id="GO:0005227">
    <property type="term" value="F:calcium-activated cation channel activity"/>
    <property type="evidence" value="ECO:0007669"/>
    <property type="project" value="InterPro"/>
</dbReference>
<keyword evidence="2" id="KW-0472">Membrane</keyword>
<dbReference type="InterPro" id="IPR045122">
    <property type="entry name" value="Csc1-like"/>
</dbReference>
<dbReference type="PANTHER" id="PTHR13018:SF5">
    <property type="entry name" value="RE44586P"/>
    <property type="match status" value="1"/>
</dbReference>
<accession>A0A8H7BKQ7</accession>
<gene>
    <name evidence="5" type="ORF">EC973_000524</name>
</gene>
<dbReference type="OrthoDB" id="1689567at2759"/>
<dbReference type="AlphaFoldDB" id="A0A8H7BKQ7"/>
<dbReference type="InterPro" id="IPR003864">
    <property type="entry name" value="CSC1/OSCA1-like_7TM"/>
</dbReference>
<evidence type="ECO:0000313" key="5">
    <source>
        <dbReference type="EMBL" id="KAF7724943.1"/>
    </source>
</evidence>
<feature type="transmembrane region" description="Helical" evidence="2">
    <location>
        <begin position="126"/>
        <end position="145"/>
    </location>
</feature>
<proteinExistence type="predicted"/>